<evidence type="ECO:0000313" key="1">
    <source>
        <dbReference type="EMBL" id="KKM76222.1"/>
    </source>
</evidence>
<comment type="caution">
    <text evidence="1">The sequence shown here is derived from an EMBL/GenBank/DDBJ whole genome shotgun (WGS) entry which is preliminary data.</text>
</comment>
<dbReference type="AlphaFoldDB" id="A0A0F9N3Z3"/>
<accession>A0A0F9N3Z3</accession>
<dbReference type="EMBL" id="LAZR01008845">
    <property type="protein sequence ID" value="KKM76222.1"/>
    <property type="molecule type" value="Genomic_DNA"/>
</dbReference>
<proteinExistence type="predicted"/>
<organism evidence="1">
    <name type="scientific">marine sediment metagenome</name>
    <dbReference type="NCBI Taxonomy" id="412755"/>
    <lineage>
        <taxon>unclassified sequences</taxon>
        <taxon>metagenomes</taxon>
        <taxon>ecological metagenomes</taxon>
    </lineage>
</organism>
<feature type="non-terminal residue" evidence="1">
    <location>
        <position position="1"/>
    </location>
</feature>
<reference evidence="1" key="1">
    <citation type="journal article" date="2015" name="Nature">
        <title>Complex archaea that bridge the gap between prokaryotes and eukaryotes.</title>
        <authorList>
            <person name="Spang A."/>
            <person name="Saw J.H."/>
            <person name="Jorgensen S.L."/>
            <person name="Zaremba-Niedzwiedzka K."/>
            <person name="Martijn J."/>
            <person name="Lind A.E."/>
            <person name="van Eijk R."/>
            <person name="Schleper C."/>
            <person name="Guy L."/>
            <person name="Ettema T.J."/>
        </authorList>
    </citation>
    <scope>NUCLEOTIDE SEQUENCE</scope>
</reference>
<gene>
    <name evidence="1" type="ORF">LCGC14_1382370</name>
</gene>
<protein>
    <submittedName>
        <fullName evidence="1">Uncharacterized protein</fullName>
    </submittedName>
</protein>
<name>A0A0F9N3Z3_9ZZZZ</name>
<sequence>PYTIPNGKVYSMLSVLYYMMKIIDLGSDNFKKQLKLLFSRYSDINLDAMGISDNWDKHNIWN</sequence>